<dbReference type="PANTHER" id="PTHR33064">
    <property type="entry name" value="POL PROTEIN"/>
    <property type="match status" value="1"/>
</dbReference>
<evidence type="ECO:0000313" key="2">
    <source>
        <dbReference type="EMBL" id="CAF0781466.1"/>
    </source>
</evidence>
<reference evidence="2" key="1">
    <citation type="submission" date="2021-02" db="EMBL/GenBank/DDBJ databases">
        <authorList>
            <person name="Nowell W R."/>
        </authorList>
    </citation>
    <scope>NUCLEOTIDE SEQUENCE</scope>
    <source>
        <strain evidence="2">Ploen Becks lab</strain>
    </source>
</reference>
<comment type="caution">
    <text evidence="2">The sequence shown here is derived from an EMBL/GenBank/DDBJ whole genome shotgun (WGS) entry which is preliminary data.</text>
</comment>
<evidence type="ECO:0000259" key="1">
    <source>
        <dbReference type="Pfam" id="PF17919"/>
    </source>
</evidence>
<dbReference type="InterPro" id="IPR051320">
    <property type="entry name" value="Viral_Replic_Matur_Polypro"/>
</dbReference>
<keyword evidence="3" id="KW-1185">Reference proteome</keyword>
<dbReference type="PANTHER" id="PTHR33064:SF37">
    <property type="entry name" value="RIBONUCLEASE H"/>
    <property type="match status" value="1"/>
</dbReference>
<dbReference type="InterPro" id="IPR041577">
    <property type="entry name" value="RT_RNaseH_2"/>
</dbReference>
<gene>
    <name evidence="2" type="ORF">OXX778_LOCUS5487</name>
</gene>
<accession>A0A813RFL0</accession>
<dbReference type="EMBL" id="CAJNOC010000600">
    <property type="protein sequence ID" value="CAF0781466.1"/>
    <property type="molecule type" value="Genomic_DNA"/>
</dbReference>
<proteinExistence type="predicted"/>
<evidence type="ECO:0000313" key="3">
    <source>
        <dbReference type="Proteomes" id="UP000663879"/>
    </source>
</evidence>
<name>A0A813RFL0_9BILA</name>
<sequence length="194" mass="21840">MKPVKQRPYRLPQIAQEEVQRQVDTMLEKNIIAESRSPWCSPIVFAKKKTQKVNAPVLAYPDSSEEFHIIADASNVGIGAVLCQVVDGEYRPIAFAKKKEKKKRLAAPLLPPGKVGPYGPDHVYTCLENSRENVTVAEWVMSFGSSMIRFGLQRRIFVERDDVGELLSERGSQLCLGLWKILDTAVRASIRSRD</sequence>
<dbReference type="AlphaFoldDB" id="A0A813RFL0"/>
<organism evidence="2 3">
    <name type="scientific">Brachionus calyciflorus</name>
    <dbReference type="NCBI Taxonomy" id="104777"/>
    <lineage>
        <taxon>Eukaryota</taxon>
        <taxon>Metazoa</taxon>
        <taxon>Spiralia</taxon>
        <taxon>Gnathifera</taxon>
        <taxon>Rotifera</taxon>
        <taxon>Eurotatoria</taxon>
        <taxon>Monogononta</taxon>
        <taxon>Pseudotrocha</taxon>
        <taxon>Ploima</taxon>
        <taxon>Brachionidae</taxon>
        <taxon>Brachionus</taxon>
    </lineage>
</organism>
<dbReference type="Gene3D" id="3.10.10.10">
    <property type="entry name" value="HIV Type 1 Reverse Transcriptase, subunit A, domain 1"/>
    <property type="match status" value="1"/>
</dbReference>
<feature type="domain" description="Reverse transcriptase/retrotransposon-derived protein RNase H-like" evidence="1">
    <location>
        <begin position="45"/>
        <end position="102"/>
    </location>
</feature>
<dbReference type="OrthoDB" id="8041546at2759"/>
<dbReference type="Proteomes" id="UP000663879">
    <property type="component" value="Unassembled WGS sequence"/>
</dbReference>
<dbReference type="InterPro" id="IPR043502">
    <property type="entry name" value="DNA/RNA_pol_sf"/>
</dbReference>
<dbReference type="Pfam" id="PF17919">
    <property type="entry name" value="RT_RNaseH_2"/>
    <property type="match status" value="1"/>
</dbReference>
<dbReference type="SUPFAM" id="SSF56672">
    <property type="entry name" value="DNA/RNA polymerases"/>
    <property type="match status" value="1"/>
</dbReference>
<protein>
    <recommendedName>
        <fullName evidence="1">Reverse transcriptase/retrotransposon-derived protein RNase H-like domain-containing protein</fullName>
    </recommendedName>
</protein>